<reference evidence="3 4" key="1">
    <citation type="submission" date="2018-08" db="EMBL/GenBank/DDBJ databases">
        <title>A genome reference for cultivated species of the human gut microbiota.</title>
        <authorList>
            <person name="Zou Y."/>
            <person name="Xue W."/>
            <person name="Luo G."/>
        </authorList>
    </citation>
    <scope>NUCLEOTIDE SEQUENCE [LARGE SCALE GENOMIC DNA]</scope>
    <source>
        <strain evidence="3 4">AM37-13AC</strain>
    </source>
</reference>
<dbReference type="RefSeq" id="WP_117553946.1">
    <property type="nucleotide sequence ID" value="NZ_QVFB01000007.1"/>
</dbReference>
<feature type="domain" description="SH3b" evidence="2">
    <location>
        <begin position="241"/>
        <end position="303"/>
    </location>
</feature>
<protein>
    <recommendedName>
        <fullName evidence="2">SH3b domain-containing protein</fullName>
    </recommendedName>
</protein>
<evidence type="ECO:0000256" key="1">
    <source>
        <dbReference type="SAM" id="Phobius"/>
    </source>
</evidence>
<comment type="caution">
    <text evidence="3">The sequence shown here is derived from an EMBL/GenBank/DDBJ whole genome shotgun (WGS) entry which is preliminary data.</text>
</comment>
<keyword evidence="1" id="KW-1133">Transmembrane helix</keyword>
<proteinExistence type="predicted"/>
<name>A0A3E2W5L2_9FIRM</name>
<organism evidence="3 4">
    <name type="scientific">Faecalibacterium prausnitzii</name>
    <dbReference type="NCBI Taxonomy" id="853"/>
    <lineage>
        <taxon>Bacteria</taxon>
        <taxon>Bacillati</taxon>
        <taxon>Bacillota</taxon>
        <taxon>Clostridia</taxon>
        <taxon>Eubacteriales</taxon>
        <taxon>Oscillospiraceae</taxon>
        <taxon>Faecalibacterium</taxon>
    </lineage>
</organism>
<dbReference type="AlphaFoldDB" id="A0A3E2W5L2"/>
<feature type="transmembrane region" description="Helical" evidence="1">
    <location>
        <begin position="52"/>
        <end position="70"/>
    </location>
</feature>
<evidence type="ECO:0000313" key="3">
    <source>
        <dbReference type="EMBL" id="RGC19794.1"/>
    </source>
</evidence>
<dbReference type="Proteomes" id="UP000260733">
    <property type="component" value="Unassembled WGS sequence"/>
</dbReference>
<accession>A0A3E2W5L2</accession>
<keyword evidence="1" id="KW-0812">Transmembrane</keyword>
<dbReference type="EMBL" id="QVFB01000007">
    <property type="protein sequence ID" value="RGC19794.1"/>
    <property type="molecule type" value="Genomic_DNA"/>
</dbReference>
<dbReference type="InterPro" id="IPR003646">
    <property type="entry name" value="SH3-like_bac-type"/>
</dbReference>
<keyword evidence="1" id="KW-0472">Membrane</keyword>
<evidence type="ECO:0000259" key="2">
    <source>
        <dbReference type="PROSITE" id="PS51781"/>
    </source>
</evidence>
<sequence>MSDYSRTIQDELQQYQEYTVRMSNICDDIVAARKANAEKALKHKKLIGRIKTLAAIVVVVVALSAGWFYLDNRFEELTVQAEAAMNRGDYAAAYHVYDNEKFTATMWGRHQITYQKAKEGYTVQDTLEQAQDLAAAGDWKAALQALDSGLDSCPDSDDLKNYAEEVIGAALDQIDVSTLGGVEGVLNYIQELRTAYDHSSDALTNAQNLWENTPYGTTENAFDGLDYQPDTILSSDEWRAATVATQKTGLFLRTGPGQDYNKILTIPKGDTVYEVAYSDGVYPWVCVVYNETYGWVSSDYLSF</sequence>
<gene>
    <name evidence="3" type="ORF">DW855_05535</name>
</gene>
<dbReference type="Pfam" id="PF08239">
    <property type="entry name" value="SH3_3"/>
    <property type="match status" value="1"/>
</dbReference>
<evidence type="ECO:0000313" key="4">
    <source>
        <dbReference type="Proteomes" id="UP000260733"/>
    </source>
</evidence>
<dbReference type="PROSITE" id="PS51781">
    <property type="entry name" value="SH3B"/>
    <property type="match status" value="1"/>
</dbReference>
<dbReference type="Gene3D" id="2.30.30.40">
    <property type="entry name" value="SH3 Domains"/>
    <property type="match status" value="1"/>
</dbReference>